<keyword evidence="2" id="KW-1185">Reference proteome</keyword>
<name>A1ZPS3_MICM2</name>
<dbReference type="Proteomes" id="UP000004095">
    <property type="component" value="Unassembled WGS sequence"/>
</dbReference>
<accession>A1ZPS3</accession>
<proteinExistence type="predicted"/>
<comment type="caution">
    <text evidence="1">The sequence shown here is derived from an EMBL/GenBank/DDBJ whole genome shotgun (WGS) entry which is preliminary data.</text>
</comment>
<dbReference type="OrthoDB" id="876159at2"/>
<dbReference type="Pfam" id="PF07591">
    <property type="entry name" value="PT-HINT"/>
    <property type="match status" value="1"/>
</dbReference>
<dbReference type="SUPFAM" id="SSF51294">
    <property type="entry name" value="Hedgehog/intein (Hint) domain"/>
    <property type="match status" value="1"/>
</dbReference>
<evidence type="ECO:0000313" key="2">
    <source>
        <dbReference type="Proteomes" id="UP000004095"/>
    </source>
</evidence>
<dbReference type="AlphaFoldDB" id="A1ZPS3"/>
<reference evidence="1 2" key="1">
    <citation type="submission" date="2007-01" db="EMBL/GenBank/DDBJ databases">
        <authorList>
            <person name="Haygood M."/>
            <person name="Podell S."/>
            <person name="Anderson C."/>
            <person name="Hopkinson B."/>
            <person name="Roe K."/>
            <person name="Barbeau K."/>
            <person name="Gaasterland T."/>
            <person name="Ferriera S."/>
            <person name="Johnson J."/>
            <person name="Kravitz S."/>
            <person name="Beeson K."/>
            <person name="Sutton G."/>
            <person name="Rogers Y.-H."/>
            <person name="Friedman R."/>
            <person name="Frazier M."/>
            <person name="Venter J.C."/>
        </authorList>
    </citation>
    <scope>NUCLEOTIDE SEQUENCE [LARGE SCALE GENOMIC DNA]</scope>
    <source>
        <strain evidence="1 2">ATCC 23134</strain>
    </source>
</reference>
<protein>
    <submittedName>
        <fullName evidence="1">Uncharacterized protein</fullName>
    </submittedName>
</protein>
<dbReference type="RefSeq" id="WP_002699215.1">
    <property type="nucleotide sequence ID" value="NZ_AAWS01000022.1"/>
</dbReference>
<evidence type="ECO:0000313" key="1">
    <source>
        <dbReference type="EMBL" id="EAY27578.1"/>
    </source>
</evidence>
<gene>
    <name evidence="1" type="ORF">M23134_02825</name>
</gene>
<dbReference type="Gene3D" id="2.170.16.10">
    <property type="entry name" value="Hedgehog/Intein (Hint) domain"/>
    <property type="match status" value="1"/>
</dbReference>
<dbReference type="eggNOG" id="COG1372">
    <property type="taxonomic scope" value="Bacteria"/>
</dbReference>
<organism evidence="1 2">
    <name type="scientific">Microscilla marina ATCC 23134</name>
    <dbReference type="NCBI Taxonomy" id="313606"/>
    <lineage>
        <taxon>Bacteria</taxon>
        <taxon>Pseudomonadati</taxon>
        <taxon>Bacteroidota</taxon>
        <taxon>Cytophagia</taxon>
        <taxon>Cytophagales</taxon>
        <taxon>Microscillaceae</taxon>
        <taxon>Microscilla</taxon>
    </lineage>
</organism>
<dbReference type="CDD" id="cd00081">
    <property type="entry name" value="Hint"/>
    <property type="match status" value="1"/>
</dbReference>
<dbReference type="EMBL" id="AAWS01000022">
    <property type="protein sequence ID" value="EAY27578.1"/>
    <property type="molecule type" value="Genomic_DNA"/>
</dbReference>
<dbReference type="InterPro" id="IPR036844">
    <property type="entry name" value="Hint_dom_sf"/>
</dbReference>
<sequence length="360" mass="40966">MPTPEHPFWVAGKWRAASELRQGDSLWLYNGQQIAIDSVVRIVVRVYNFEVANNHTYFVGELGVGVHNDCVVVEYLLSNFVEKKQTFTWVNSGPLVKHLGDIGKGYKMLEEEIKKDSTLMDKKINDIVSELSADLKKELTESNFFIQYKTLSYQEVTNLYNSYLQLWKSEKSQRDSILNYISKNDPMVSSFAIWATYSTKKTLPPLADLKLNCWELVLLGAYLAGELDWKKIHEIYTNDRLGYEFSVDPSSAFQADFTKKLGLKSSSINFYRPVDMVEGKMVRRKISGGNIILFAKGRMFLKHVAIATGRQADDESPEVITFPSAPVEFGDRVPVALLSLKKLGQLFGGARAMYKIPKWK</sequence>